<evidence type="ECO:0000259" key="1">
    <source>
        <dbReference type="PROSITE" id="PS50013"/>
    </source>
</evidence>
<gene>
    <name evidence="2" type="ORF">BN9_113430</name>
</gene>
<accession>A0A024GT16</accession>
<dbReference type="InterPro" id="IPR000953">
    <property type="entry name" value="Chromo/chromo_shadow_dom"/>
</dbReference>
<evidence type="ECO:0000313" key="2">
    <source>
        <dbReference type="EMBL" id="CCI49869.1"/>
    </source>
</evidence>
<organism evidence="2 3">
    <name type="scientific">Albugo candida</name>
    <dbReference type="NCBI Taxonomy" id="65357"/>
    <lineage>
        <taxon>Eukaryota</taxon>
        <taxon>Sar</taxon>
        <taxon>Stramenopiles</taxon>
        <taxon>Oomycota</taxon>
        <taxon>Peronosporomycetes</taxon>
        <taxon>Albuginales</taxon>
        <taxon>Albuginaceae</taxon>
        <taxon>Albugo</taxon>
    </lineage>
</organism>
<dbReference type="Gene3D" id="2.40.50.40">
    <property type="match status" value="1"/>
</dbReference>
<feature type="domain" description="Chromo" evidence="1">
    <location>
        <begin position="107"/>
        <end position="169"/>
    </location>
</feature>
<keyword evidence="3" id="KW-1185">Reference proteome</keyword>
<dbReference type="Proteomes" id="UP000053237">
    <property type="component" value="Unassembled WGS sequence"/>
</dbReference>
<sequence>MALERIQKLQVLEFENLRASAVRMHKSMPPMRARRRMRSVLVEMVGAESNGTIGDYVVYTEYWKTKRYKQRARWSGPASMTGSSSNSIYLKVEGDLLAHVAHNSEGHVVEEFRACRPNKQSHRHDMLGKWRGLDESENTWDPVTQLNEDVPTTLWAYALRHREDPVVQDIINESKLSFGEVLGPERIRV</sequence>
<dbReference type="AlphaFoldDB" id="A0A024GT16"/>
<reference evidence="2 3" key="1">
    <citation type="submission" date="2012-05" db="EMBL/GenBank/DDBJ databases">
        <title>Recombination and specialization in a pathogen metapopulation.</title>
        <authorList>
            <person name="Gardiner A."/>
            <person name="Kemen E."/>
            <person name="Schultz-Larsen T."/>
            <person name="MacLean D."/>
            <person name="Van Oosterhout C."/>
            <person name="Jones J.D.G."/>
        </authorList>
    </citation>
    <scope>NUCLEOTIDE SEQUENCE [LARGE SCALE GENOMIC DNA]</scope>
    <source>
        <strain evidence="2 3">Ac Nc2</strain>
    </source>
</reference>
<dbReference type="OrthoDB" id="78677at2759"/>
<dbReference type="InterPro" id="IPR016197">
    <property type="entry name" value="Chromo-like_dom_sf"/>
</dbReference>
<evidence type="ECO:0000313" key="3">
    <source>
        <dbReference type="Proteomes" id="UP000053237"/>
    </source>
</evidence>
<protein>
    <recommendedName>
        <fullName evidence="1">Chromo domain-containing protein</fullName>
    </recommendedName>
</protein>
<dbReference type="InParanoid" id="A0A024GT16"/>
<proteinExistence type="predicted"/>
<dbReference type="PROSITE" id="PS50013">
    <property type="entry name" value="CHROMO_2"/>
    <property type="match status" value="1"/>
</dbReference>
<dbReference type="SUPFAM" id="SSF54160">
    <property type="entry name" value="Chromo domain-like"/>
    <property type="match status" value="1"/>
</dbReference>
<comment type="caution">
    <text evidence="2">The sequence shown here is derived from an EMBL/GenBank/DDBJ whole genome shotgun (WGS) entry which is preliminary data.</text>
</comment>
<dbReference type="EMBL" id="CAIX01000358">
    <property type="protein sequence ID" value="CCI49869.1"/>
    <property type="molecule type" value="Genomic_DNA"/>
</dbReference>
<name>A0A024GT16_9STRA</name>